<dbReference type="RefSeq" id="WP_227588322.1">
    <property type="nucleotide sequence ID" value="NZ_JAJEQQ010000001.1"/>
</dbReference>
<dbReference type="Proteomes" id="UP001198612">
    <property type="component" value="Unassembled WGS sequence"/>
</dbReference>
<gene>
    <name evidence="1" type="ORF">LKD40_00665</name>
</gene>
<evidence type="ECO:0000313" key="2">
    <source>
        <dbReference type="Proteomes" id="UP001198612"/>
    </source>
</evidence>
<reference evidence="1 2" key="1">
    <citation type="submission" date="2021-10" db="EMBL/GenBank/DDBJ databases">
        <title>Anaerobic single-cell dispensing facilitates the cultivation of human gut bacteria.</title>
        <authorList>
            <person name="Afrizal A."/>
        </authorList>
    </citation>
    <scope>NUCLEOTIDE SEQUENCE [LARGE SCALE GENOMIC DNA]</scope>
    <source>
        <strain evidence="1 2">CLA-AA-H217</strain>
    </source>
</reference>
<comment type="caution">
    <text evidence="1">The sequence shown here is derived from an EMBL/GenBank/DDBJ whole genome shotgun (WGS) entry which is preliminary data.</text>
</comment>
<sequence length="175" mass="20148">MNDQEILEALKKSVAMPPVLYMNERSVLFVDYADGHGEAKTQVNNWFRCPCCSSIVGERRIVAKRVVDQRKKPYCEKCGQKIKWTVGEEEQSRLVTVNTPDIEYTVLAKRIDDGRYVQLGGVFGNELLCRKRFEEKVKNREIFYGIDLSTAVFAKRETVALTEEWEAMGNVDLEM</sequence>
<evidence type="ECO:0000313" key="1">
    <source>
        <dbReference type="EMBL" id="MCC2226336.1"/>
    </source>
</evidence>
<protein>
    <submittedName>
        <fullName evidence="1">Uncharacterized protein</fullName>
    </submittedName>
</protein>
<keyword evidence="2" id="KW-1185">Reference proteome</keyword>
<proteinExistence type="predicted"/>
<organism evidence="1 2">
    <name type="scientific">Blautia fusiformis</name>
    <dbReference type="NCBI Taxonomy" id="2881264"/>
    <lineage>
        <taxon>Bacteria</taxon>
        <taxon>Bacillati</taxon>
        <taxon>Bacillota</taxon>
        <taxon>Clostridia</taxon>
        <taxon>Lachnospirales</taxon>
        <taxon>Lachnospiraceae</taxon>
        <taxon>Blautia</taxon>
    </lineage>
</organism>
<dbReference type="AlphaFoldDB" id="A0AAW4W2Z6"/>
<accession>A0AAW4W2Z6</accession>
<dbReference type="EMBL" id="JAJEQQ010000001">
    <property type="protein sequence ID" value="MCC2226336.1"/>
    <property type="molecule type" value="Genomic_DNA"/>
</dbReference>
<name>A0AAW4W2Z6_9FIRM</name>